<reference evidence="1 2" key="1">
    <citation type="submission" date="2019-05" db="EMBL/GenBank/DDBJ databases">
        <title>Panacibacter sp. strain 17mud1-8 Genome sequencing and assembly.</title>
        <authorList>
            <person name="Chhetri G."/>
        </authorList>
    </citation>
    <scope>NUCLEOTIDE SEQUENCE [LARGE SCALE GENOMIC DNA]</scope>
    <source>
        <strain evidence="1 2">17mud1-8</strain>
    </source>
</reference>
<evidence type="ECO:0000313" key="2">
    <source>
        <dbReference type="Proteomes" id="UP000305848"/>
    </source>
</evidence>
<dbReference type="Proteomes" id="UP000305848">
    <property type="component" value="Unassembled WGS sequence"/>
</dbReference>
<comment type="caution">
    <text evidence="1">The sequence shown here is derived from an EMBL/GenBank/DDBJ whole genome shotgun (WGS) entry which is preliminary data.</text>
</comment>
<gene>
    <name evidence="1" type="ORF">FC093_12880</name>
</gene>
<keyword evidence="2" id="KW-1185">Reference proteome</keyword>
<dbReference type="RefSeq" id="WP_137262208.1">
    <property type="nucleotide sequence ID" value="NZ_SZQL01000010.1"/>
</dbReference>
<name>A0A4V5UU48_9BACT</name>
<proteinExistence type="predicted"/>
<dbReference type="AlphaFoldDB" id="A0A4V5UU48"/>
<evidence type="ECO:0000313" key="1">
    <source>
        <dbReference type="EMBL" id="TKK67643.1"/>
    </source>
</evidence>
<organism evidence="1 2">
    <name type="scientific">Ilyomonas limi</name>
    <dbReference type="NCBI Taxonomy" id="2575867"/>
    <lineage>
        <taxon>Bacteria</taxon>
        <taxon>Pseudomonadati</taxon>
        <taxon>Bacteroidota</taxon>
        <taxon>Chitinophagia</taxon>
        <taxon>Chitinophagales</taxon>
        <taxon>Chitinophagaceae</taxon>
        <taxon>Ilyomonas</taxon>
    </lineage>
</organism>
<protein>
    <submittedName>
        <fullName evidence="1">Uncharacterized protein</fullName>
    </submittedName>
</protein>
<sequence>MTLNEILGMWRIVANENPASLHLWQAGNNLNGQIKFDDLSNTENLSSLSFINDELRFTRSGIDQQYSAKVRGDDLRGTFLQAGSSYTWFGRRMPSPLLELSFDNPRILPIDYRASSPGAQRVLVIVEERISGALLSSLSDGISILTRFFDDLQNEGWEVVAYSLDVRSHETRERYHRHLPDEFLDLYRFVKKFYHAAQTLGGVLLVGDFPTAGIVNLEDRQVGQILEQHELDYFSVDAVLADPHGYWEWMATAPTFPPGSNLGGRLPFDDSRHPNGSLYNRNQWSAPGFITHALAQWQVHHAERTNQKHAADSKFWVGRITASQSAWRTGQSGLEYSEQEELRLLVDYFNRNHEHRTTSRQRRGYIFLDLDFAGGWESESNKWTNSVTQSSIVVNADSNSLPATQWATIENYFNSFSEEHLVCYYMMHSDFLNHYFAAQPGSTEVVPAAFPQSFTSPGSVFSVSVPGGQTSVKALHHFALPNRSPYSRFYLLGGCDVGDIIHRPQYLAAGERISPATPLHRQYGAQNLAVTYLMRCNGLAVLAHNVTSIPADYTPVYEAWQQGQCLGDGILQLMRNENVAGQIPHPYRNIVFGDPTLKLSY</sequence>
<accession>A0A4V5UU48</accession>
<dbReference type="EMBL" id="SZQL01000010">
    <property type="protein sequence ID" value="TKK67643.1"/>
    <property type="molecule type" value="Genomic_DNA"/>
</dbReference>